<proteinExistence type="predicted"/>
<reference evidence="1" key="1">
    <citation type="submission" date="2019-08" db="EMBL/GenBank/DDBJ databases">
        <authorList>
            <person name="Kucharzyk K."/>
            <person name="Murdoch R.W."/>
            <person name="Higgins S."/>
            <person name="Loffler F."/>
        </authorList>
    </citation>
    <scope>NUCLEOTIDE SEQUENCE</scope>
</reference>
<organism evidence="1">
    <name type="scientific">bioreactor metagenome</name>
    <dbReference type="NCBI Taxonomy" id="1076179"/>
    <lineage>
        <taxon>unclassified sequences</taxon>
        <taxon>metagenomes</taxon>
        <taxon>ecological metagenomes</taxon>
    </lineage>
</organism>
<dbReference type="Gene3D" id="1.25.10.10">
    <property type="entry name" value="Leucine-rich Repeat Variant"/>
    <property type="match status" value="1"/>
</dbReference>
<comment type="caution">
    <text evidence="1">The sequence shown here is derived from an EMBL/GenBank/DDBJ whole genome shotgun (WGS) entry which is preliminary data.</text>
</comment>
<sequence length="157" mass="17708">MKGLVSTVLFSDESQRVQYAAASSLKMFPSEVVIGELKKQGADTTLINNFISDYNDQQSSLEAMNDKKGKVDGRLSIIRSYRNYNVHAHAQHLLAIVTDQSDNIELRIAAAEALGWFDRSIKRTEIVTKLKQLQSNPSQDKRLLSEIQQTITRLLNK</sequence>
<evidence type="ECO:0000313" key="1">
    <source>
        <dbReference type="EMBL" id="MPN53152.1"/>
    </source>
</evidence>
<gene>
    <name evidence="1" type="ORF">SDC9_200816</name>
</gene>
<protein>
    <recommendedName>
        <fullName evidence="2">HEAT repeat domain-containing protein</fullName>
    </recommendedName>
</protein>
<dbReference type="AlphaFoldDB" id="A0A645IQI1"/>
<evidence type="ECO:0008006" key="2">
    <source>
        <dbReference type="Google" id="ProtNLM"/>
    </source>
</evidence>
<accession>A0A645IQI1</accession>
<dbReference type="InterPro" id="IPR011989">
    <property type="entry name" value="ARM-like"/>
</dbReference>
<name>A0A645IQI1_9ZZZZ</name>
<dbReference type="EMBL" id="VSSQ01119980">
    <property type="protein sequence ID" value="MPN53152.1"/>
    <property type="molecule type" value="Genomic_DNA"/>
</dbReference>